<dbReference type="InterPro" id="IPR035684">
    <property type="entry name" value="ArgRS_core"/>
</dbReference>
<feature type="domain" description="DALR anticodon binding" evidence="13">
    <location>
        <begin position="433"/>
        <end position="553"/>
    </location>
</feature>
<dbReference type="Gene3D" id="1.10.730.10">
    <property type="entry name" value="Isoleucyl-tRNA Synthetase, Domain 1"/>
    <property type="match status" value="1"/>
</dbReference>
<dbReference type="NCBIfam" id="TIGR00456">
    <property type="entry name" value="argS"/>
    <property type="match status" value="1"/>
</dbReference>
<dbReference type="RefSeq" id="WP_124330017.1">
    <property type="nucleotide sequence ID" value="NZ_BEXT01000001.1"/>
</dbReference>
<dbReference type="CDD" id="cd00671">
    <property type="entry name" value="ArgRS_core"/>
    <property type="match status" value="1"/>
</dbReference>
<reference evidence="16" key="2">
    <citation type="submission" date="2019-01" db="EMBL/GenBank/DDBJ databases">
        <title>Genome sequence of Desulfonema ishimotonii strain Tokyo 01.</title>
        <authorList>
            <person name="Fukui M."/>
        </authorList>
    </citation>
    <scope>NUCLEOTIDE SEQUENCE [LARGE SCALE GENOMIC DNA]</scope>
    <source>
        <strain evidence="16">Tokyo 01</strain>
    </source>
</reference>
<dbReference type="InterPro" id="IPR009080">
    <property type="entry name" value="tRNAsynth_Ia_anticodon-bd"/>
</dbReference>
<dbReference type="Gene3D" id="3.40.50.620">
    <property type="entry name" value="HUPs"/>
    <property type="match status" value="1"/>
</dbReference>
<evidence type="ECO:0000256" key="6">
    <source>
        <dbReference type="ARBA" id="ARBA00022741"/>
    </source>
</evidence>
<keyword evidence="4 11" id="KW-0963">Cytoplasm</keyword>
<protein>
    <recommendedName>
        <fullName evidence="11">Arginine--tRNA ligase</fullName>
        <ecNumber evidence="11">6.1.1.19</ecNumber>
    </recommendedName>
    <alternativeName>
        <fullName evidence="11">Arginyl-tRNA synthetase</fullName>
        <shortName evidence="11">ArgRS</shortName>
    </alternativeName>
</protein>
<dbReference type="PRINTS" id="PR01038">
    <property type="entry name" value="TRNASYNTHARG"/>
</dbReference>
<reference evidence="16" key="1">
    <citation type="submission" date="2017-11" db="EMBL/GenBank/DDBJ databases">
        <authorList>
            <person name="Watanabe M."/>
            <person name="Kojima H."/>
        </authorList>
    </citation>
    <scope>NUCLEOTIDE SEQUENCE [LARGE SCALE GENOMIC DNA]</scope>
    <source>
        <strain evidence="16">Tokyo 01</strain>
    </source>
</reference>
<dbReference type="AlphaFoldDB" id="A0A401G0Y7"/>
<dbReference type="SUPFAM" id="SSF55190">
    <property type="entry name" value="Arginyl-tRNA synthetase (ArgRS), N-terminal 'additional' domain"/>
    <property type="match status" value="1"/>
</dbReference>
<dbReference type="InterPro" id="IPR005148">
    <property type="entry name" value="Arg-tRNA-synth_N"/>
</dbReference>
<evidence type="ECO:0000256" key="3">
    <source>
        <dbReference type="ARBA" id="ARBA00011245"/>
    </source>
</evidence>
<keyword evidence="16" id="KW-1185">Reference proteome</keyword>
<dbReference type="PANTHER" id="PTHR11956:SF5">
    <property type="entry name" value="ARGININE--TRNA LIGASE, CYTOPLASMIC"/>
    <property type="match status" value="1"/>
</dbReference>
<dbReference type="InterPro" id="IPR001278">
    <property type="entry name" value="Arg-tRNA-ligase"/>
</dbReference>
<keyword evidence="9 11" id="KW-0030">Aminoacyl-tRNA synthetase</keyword>
<evidence type="ECO:0000313" key="16">
    <source>
        <dbReference type="Proteomes" id="UP000288096"/>
    </source>
</evidence>
<dbReference type="SUPFAM" id="SSF52374">
    <property type="entry name" value="Nucleotidylyl transferase"/>
    <property type="match status" value="1"/>
</dbReference>
<feature type="domain" description="Arginyl tRNA synthetase N-terminal" evidence="14">
    <location>
        <begin position="3"/>
        <end position="92"/>
    </location>
</feature>
<dbReference type="PROSITE" id="PS00178">
    <property type="entry name" value="AA_TRNA_LIGASE_I"/>
    <property type="match status" value="1"/>
</dbReference>
<dbReference type="EMBL" id="BEXT01000001">
    <property type="protein sequence ID" value="GBC62879.1"/>
    <property type="molecule type" value="Genomic_DNA"/>
</dbReference>
<dbReference type="GO" id="GO:0004814">
    <property type="term" value="F:arginine-tRNA ligase activity"/>
    <property type="evidence" value="ECO:0007669"/>
    <property type="project" value="UniProtKB-UniRule"/>
</dbReference>
<evidence type="ECO:0000259" key="14">
    <source>
        <dbReference type="SMART" id="SM01016"/>
    </source>
</evidence>
<evidence type="ECO:0000256" key="9">
    <source>
        <dbReference type="ARBA" id="ARBA00023146"/>
    </source>
</evidence>
<dbReference type="Proteomes" id="UP000288096">
    <property type="component" value="Unassembled WGS sequence"/>
</dbReference>
<dbReference type="EC" id="6.1.1.19" evidence="11"/>
<dbReference type="FunFam" id="1.10.730.10:FF:000008">
    <property type="entry name" value="Arginine--tRNA ligase"/>
    <property type="match status" value="1"/>
</dbReference>
<dbReference type="InterPro" id="IPR036695">
    <property type="entry name" value="Arg-tRNA-synth_N_sf"/>
</dbReference>
<dbReference type="FunFam" id="3.40.50.620:FF:000062">
    <property type="entry name" value="Arginine--tRNA ligase"/>
    <property type="match status" value="1"/>
</dbReference>
<evidence type="ECO:0000256" key="10">
    <source>
        <dbReference type="ARBA" id="ARBA00049339"/>
    </source>
</evidence>
<dbReference type="HAMAP" id="MF_00123">
    <property type="entry name" value="Arg_tRNA_synth"/>
    <property type="match status" value="1"/>
</dbReference>
<keyword evidence="8 11" id="KW-0648">Protein biosynthesis</keyword>
<feature type="short sequence motif" description="'HIGH' region" evidence="11">
    <location>
        <begin position="129"/>
        <end position="139"/>
    </location>
</feature>
<dbReference type="InterPro" id="IPR014729">
    <property type="entry name" value="Rossmann-like_a/b/a_fold"/>
</dbReference>
<dbReference type="OrthoDB" id="9803211at2"/>
<keyword evidence="5 11" id="KW-0436">Ligase</keyword>
<evidence type="ECO:0000256" key="5">
    <source>
        <dbReference type="ARBA" id="ARBA00022598"/>
    </source>
</evidence>
<dbReference type="InterPro" id="IPR001412">
    <property type="entry name" value="aa-tRNA-synth_I_CS"/>
</dbReference>
<name>A0A401G0Y7_9BACT</name>
<evidence type="ECO:0000256" key="1">
    <source>
        <dbReference type="ARBA" id="ARBA00004496"/>
    </source>
</evidence>
<dbReference type="Gene3D" id="3.30.1360.70">
    <property type="entry name" value="Arginyl tRNA synthetase N-terminal domain"/>
    <property type="match status" value="1"/>
</dbReference>
<dbReference type="GO" id="GO:0005524">
    <property type="term" value="F:ATP binding"/>
    <property type="evidence" value="ECO:0007669"/>
    <property type="project" value="UniProtKB-UniRule"/>
</dbReference>
<dbReference type="InterPro" id="IPR008909">
    <property type="entry name" value="DALR_anticod-bd"/>
</dbReference>
<comment type="subcellular location">
    <subcellularLocation>
        <location evidence="1 11">Cytoplasm</location>
    </subcellularLocation>
</comment>
<comment type="similarity">
    <text evidence="2 11 12">Belongs to the class-I aminoacyl-tRNA synthetase family.</text>
</comment>
<evidence type="ECO:0000256" key="4">
    <source>
        <dbReference type="ARBA" id="ARBA00022490"/>
    </source>
</evidence>
<keyword evidence="7 11" id="KW-0067">ATP-binding</keyword>
<comment type="caution">
    <text evidence="15">The sequence shown here is derived from an EMBL/GenBank/DDBJ whole genome shotgun (WGS) entry which is preliminary data.</text>
</comment>
<dbReference type="Pfam" id="PF00750">
    <property type="entry name" value="tRNA-synt_1d"/>
    <property type="match status" value="1"/>
</dbReference>
<evidence type="ECO:0000256" key="12">
    <source>
        <dbReference type="RuleBase" id="RU363038"/>
    </source>
</evidence>
<evidence type="ECO:0000256" key="2">
    <source>
        <dbReference type="ARBA" id="ARBA00005594"/>
    </source>
</evidence>
<dbReference type="Pfam" id="PF05746">
    <property type="entry name" value="DALR_1"/>
    <property type="match status" value="1"/>
</dbReference>
<evidence type="ECO:0000313" key="15">
    <source>
        <dbReference type="EMBL" id="GBC62879.1"/>
    </source>
</evidence>
<dbReference type="GO" id="GO:0006420">
    <property type="term" value="P:arginyl-tRNA aminoacylation"/>
    <property type="evidence" value="ECO:0007669"/>
    <property type="project" value="UniProtKB-UniRule"/>
</dbReference>
<dbReference type="GO" id="GO:0005737">
    <property type="term" value="C:cytoplasm"/>
    <property type="evidence" value="ECO:0007669"/>
    <property type="project" value="UniProtKB-SubCell"/>
</dbReference>
<keyword evidence="6 11" id="KW-0547">Nucleotide-binding</keyword>
<proteinExistence type="inferred from homology"/>
<comment type="catalytic activity">
    <reaction evidence="10 11">
        <text>tRNA(Arg) + L-arginine + ATP = L-arginyl-tRNA(Arg) + AMP + diphosphate</text>
        <dbReference type="Rhea" id="RHEA:20301"/>
        <dbReference type="Rhea" id="RHEA-COMP:9658"/>
        <dbReference type="Rhea" id="RHEA-COMP:9673"/>
        <dbReference type="ChEBI" id="CHEBI:30616"/>
        <dbReference type="ChEBI" id="CHEBI:32682"/>
        <dbReference type="ChEBI" id="CHEBI:33019"/>
        <dbReference type="ChEBI" id="CHEBI:78442"/>
        <dbReference type="ChEBI" id="CHEBI:78513"/>
        <dbReference type="ChEBI" id="CHEBI:456215"/>
        <dbReference type="EC" id="6.1.1.19"/>
    </reaction>
</comment>
<sequence>MKQKIKALILKAATAAYENGDLPSPAFPPVETEEPKIATHGDLSTNMAMIMASVQKMAPRKIADAILRNIEDPEGLIAKTEIAGPGFINFFISPSAWLPVLRHVHESDTSYGRSEMGNGKKVQVEFVSANPTGPLHVGHGRGAAVGDAVASLLEFCGYDVQREYYINDSGRQISTLGGSVFLRYRELFGQTVDFPEDFYQGDYIREIAAQVRAEKGESLLGDEAAGISCCARFAADTILTGIRQDLADFGVRFDNWYSEQTLYDADKVGQSIQAFREKGTVYEEEGALWFRTSDFGDEKDRVVVRTNGQTTYFASDIAYHRDKFERGLEWVIDVWGADHHGYIPRIKAAIEATGYNPDQFDVILVQLVNLLRGGEPVAMSSRAGEFVTLKEVVDEVGRDAARFIFLTRHYESKLDFDLELAKKKTNDNPVYYVQYVHARISSIIAKAAERGIREIVWKDESVALLKEPEDIQLIRAVHRYPEVIEAAGRLMEPHRITYYLMELAAAFHAYYNKHKVLTDDPDLTGGRLYLVLAVRKVIRNGLSLLGVSAPEKM</sequence>
<dbReference type="CDD" id="cd07956">
    <property type="entry name" value="Anticodon_Ia_Arg"/>
    <property type="match status" value="1"/>
</dbReference>
<gene>
    <name evidence="11" type="primary">argS</name>
    <name evidence="15" type="ORF">DENIS_3863</name>
</gene>
<dbReference type="Pfam" id="PF03485">
    <property type="entry name" value="Arg_tRNA_synt_N"/>
    <property type="match status" value="1"/>
</dbReference>
<dbReference type="SMART" id="SM00836">
    <property type="entry name" value="DALR_1"/>
    <property type="match status" value="1"/>
</dbReference>
<evidence type="ECO:0000256" key="8">
    <source>
        <dbReference type="ARBA" id="ARBA00022917"/>
    </source>
</evidence>
<dbReference type="PANTHER" id="PTHR11956">
    <property type="entry name" value="ARGINYL-TRNA SYNTHETASE"/>
    <property type="match status" value="1"/>
</dbReference>
<comment type="subunit">
    <text evidence="3 11">Monomer.</text>
</comment>
<evidence type="ECO:0000259" key="13">
    <source>
        <dbReference type="SMART" id="SM00836"/>
    </source>
</evidence>
<evidence type="ECO:0000256" key="7">
    <source>
        <dbReference type="ARBA" id="ARBA00022840"/>
    </source>
</evidence>
<dbReference type="SMART" id="SM01016">
    <property type="entry name" value="Arg_tRNA_synt_N"/>
    <property type="match status" value="1"/>
</dbReference>
<dbReference type="SUPFAM" id="SSF47323">
    <property type="entry name" value="Anticodon-binding domain of a subclass of class I aminoacyl-tRNA synthetases"/>
    <property type="match status" value="1"/>
</dbReference>
<accession>A0A401G0Y7</accession>
<evidence type="ECO:0000256" key="11">
    <source>
        <dbReference type="HAMAP-Rule" id="MF_00123"/>
    </source>
</evidence>
<organism evidence="15 16">
    <name type="scientific">Desulfonema ishimotonii</name>
    <dbReference type="NCBI Taxonomy" id="45657"/>
    <lineage>
        <taxon>Bacteria</taxon>
        <taxon>Pseudomonadati</taxon>
        <taxon>Thermodesulfobacteriota</taxon>
        <taxon>Desulfobacteria</taxon>
        <taxon>Desulfobacterales</taxon>
        <taxon>Desulfococcaceae</taxon>
        <taxon>Desulfonema</taxon>
    </lineage>
</organism>